<dbReference type="GO" id="GO:0000159">
    <property type="term" value="C:protein phosphatase type 2A complex"/>
    <property type="evidence" value="ECO:0007669"/>
    <property type="project" value="InterPro"/>
</dbReference>
<gene>
    <name evidence="2" type="ORF">FSB_LOCUS17912</name>
</gene>
<dbReference type="PANTHER" id="PTHR10257:SF107">
    <property type="entry name" value="SERINE_THREONINE PROTEIN PHOSPHATASE 2A REGULATORY SUBUNIT"/>
    <property type="match status" value="1"/>
</dbReference>
<organism evidence="2">
    <name type="scientific">Fagus sylvatica</name>
    <name type="common">Beechnut</name>
    <dbReference type="NCBI Taxonomy" id="28930"/>
    <lineage>
        <taxon>Eukaryota</taxon>
        <taxon>Viridiplantae</taxon>
        <taxon>Streptophyta</taxon>
        <taxon>Embryophyta</taxon>
        <taxon>Tracheophyta</taxon>
        <taxon>Spermatophyta</taxon>
        <taxon>Magnoliopsida</taxon>
        <taxon>eudicotyledons</taxon>
        <taxon>Gunneridae</taxon>
        <taxon>Pentapetalae</taxon>
        <taxon>rosids</taxon>
        <taxon>fabids</taxon>
        <taxon>Fagales</taxon>
        <taxon>Fagaceae</taxon>
        <taxon>Fagus</taxon>
    </lineage>
</organism>
<evidence type="ECO:0000259" key="1">
    <source>
        <dbReference type="Pfam" id="PF13456"/>
    </source>
</evidence>
<dbReference type="AlphaFoldDB" id="A0A2N9FSI3"/>
<dbReference type="InterPro" id="IPR016024">
    <property type="entry name" value="ARM-type_fold"/>
</dbReference>
<dbReference type="InterPro" id="IPR002156">
    <property type="entry name" value="RNaseH_domain"/>
</dbReference>
<dbReference type="GO" id="GO:0019888">
    <property type="term" value="F:protein phosphatase regulator activity"/>
    <property type="evidence" value="ECO:0007669"/>
    <property type="project" value="InterPro"/>
</dbReference>
<dbReference type="FunFam" id="1.25.10.10:FF:002084">
    <property type="entry name" value="Uncharacterized protein"/>
    <property type="match status" value="1"/>
</dbReference>
<dbReference type="InterPro" id="IPR036397">
    <property type="entry name" value="RNaseH_sf"/>
</dbReference>
<dbReference type="GO" id="GO:0007165">
    <property type="term" value="P:signal transduction"/>
    <property type="evidence" value="ECO:0007669"/>
    <property type="project" value="InterPro"/>
</dbReference>
<dbReference type="Pfam" id="PF01603">
    <property type="entry name" value="B56"/>
    <property type="match status" value="1"/>
</dbReference>
<protein>
    <recommendedName>
        <fullName evidence="1">RNase H type-1 domain-containing protein</fullName>
    </recommendedName>
</protein>
<dbReference type="GO" id="GO:0003676">
    <property type="term" value="F:nucleic acid binding"/>
    <property type="evidence" value="ECO:0007669"/>
    <property type="project" value="InterPro"/>
</dbReference>
<proteinExistence type="predicted"/>
<name>A0A2N9FSI3_FAGSY</name>
<dbReference type="SUPFAM" id="SSF53098">
    <property type="entry name" value="Ribonuclease H-like"/>
    <property type="match status" value="1"/>
</dbReference>
<dbReference type="InterPro" id="IPR002554">
    <property type="entry name" value="PP2A_B56"/>
</dbReference>
<dbReference type="Gene3D" id="1.25.10.10">
    <property type="entry name" value="Leucine-rich Repeat Variant"/>
    <property type="match status" value="1"/>
</dbReference>
<dbReference type="EMBL" id="OIVN01001113">
    <property type="protein sequence ID" value="SPC90030.1"/>
    <property type="molecule type" value="Genomic_DNA"/>
</dbReference>
<dbReference type="InterPro" id="IPR044730">
    <property type="entry name" value="RNase_H-like_dom_plant"/>
</dbReference>
<feature type="domain" description="RNase H type-1" evidence="1">
    <location>
        <begin position="281"/>
        <end position="355"/>
    </location>
</feature>
<dbReference type="GO" id="GO:0004523">
    <property type="term" value="F:RNA-DNA hybrid ribonuclease activity"/>
    <property type="evidence" value="ECO:0007669"/>
    <property type="project" value="InterPro"/>
</dbReference>
<dbReference type="InterPro" id="IPR011989">
    <property type="entry name" value="ARM-like"/>
</dbReference>
<dbReference type="Pfam" id="PF13456">
    <property type="entry name" value="RVT_3"/>
    <property type="match status" value="1"/>
</dbReference>
<dbReference type="SUPFAM" id="SSF48371">
    <property type="entry name" value="ARM repeat"/>
    <property type="match status" value="1"/>
</dbReference>
<reference evidence="2" key="1">
    <citation type="submission" date="2018-02" db="EMBL/GenBank/DDBJ databases">
        <authorList>
            <person name="Cohen D.B."/>
            <person name="Kent A.D."/>
        </authorList>
    </citation>
    <scope>NUCLEOTIDE SEQUENCE</scope>
</reference>
<evidence type="ECO:0000313" key="2">
    <source>
        <dbReference type="EMBL" id="SPC90030.1"/>
    </source>
</evidence>
<dbReference type="InterPro" id="IPR012337">
    <property type="entry name" value="RNaseH-like_sf"/>
</dbReference>
<dbReference type="CDD" id="cd06222">
    <property type="entry name" value="RNase_H_like"/>
    <property type="match status" value="1"/>
</dbReference>
<dbReference type="Gene3D" id="3.30.420.10">
    <property type="entry name" value="Ribonuclease H-like superfamily/Ribonuclease H"/>
    <property type="match status" value="1"/>
</dbReference>
<sequence>MVVAAAVVGTGCKYYSSEDVRVAVVVRLSGMDGNVMVVMKLMVAERALYLWNNDHIENLIRQNRKVILPIIFPALEKNGSNHWNQVVQSLTLNVRKIFSDVDPELFEECLCQFQEDEAKVEELKTKHEATWKRLEEIAASNAASSESPTNDNHPNIVEIMRRSCEELLKMVVDPASCPNQFSSIDKHLSHQISLHMALTLETIWSLRNQMIHNGGQVKLLSIIKNLDARVLEYMDSLKASSQVQGDAINLNYQQNLSASVILMQQGTTTWIPPAFGVIKLNVDAAISKDFSTLAVVARNANGEIIKAWAKDHFASNALQAEAAAILWALELANYEKFPCIIVEGDSKICCDALNNMDSELAWREANEVARAMAKFASQSRTCFNCNMSSLPKPVWVSWRHDVLCSVS</sequence>
<accession>A0A2N9FSI3</accession>
<dbReference type="PANTHER" id="PTHR10257">
    <property type="entry name" value="SERINE/THREONINE PROTEIN PHOSPHATASE 2A PP2A REGULATORY SUBUNIT B"/>
    <property type="match status" value="1"/>
</dbReference>